<gene>
    <name evidence="5" type="ORF">TAV2_LOCUS7406</name>
</gene>
<dbReference type="PANTHER" id="PTHR47357">
    <property type="entry name" value="COP1-INTERACTIVE PROTEIN 1"/>
    <property type="match status" value="1"/>
</dbReference>
<reference evidence="5 6" key="1">
    <citation type="submission" date="2022-03" db="EMBL/GenBank/DDBJ databases">
        <authorList>
            <person name="Nunn A."/>
            <person name="Chopra R."/>
            <person name="Nunn A."/>
            <person name="Contreras Garrido A."/>
        </authorList>
    </citation>
    <scope>NUCLEOTIDE SEQUENCE [LARGE SCALE GENOMIC DNA]</scope>
</reference>
<feature type="region of interest" description="Disordered" evidence="3">
    <location>
        <begin position="225"/>
        <end position="252"/>
    </location>
</feature>
<feature type="region of interest" description="Disordered" evidence="3">
    <location>
        <begin position="120"/>
        <end position="156"/>
    </location>
</feature>
<dbReference type="GO" id="GO:0005856">
    <property type="term" value="C:cytoskeleton"/>
    <property type="evidence" value="ECO:0007669"/>
    <property type="project" value="TreeGrafter"/>
</dbReference>
<name>A0AAU9RQH0_THLAR</name>
<evidence type="ECO:0000313" key="6">
    <source>
        <dbReference type="Proteomes" id="UP000836841"/>
    </source>
</evidence>
<keyword evidence="1 2" id="KW-0175">Coiled coil</keyword>
<feature type="coiled-coil region" evidence="2">
    <location>
        <begin position="1302"/>
        <end position="1385"/>
    </location>
</feature>
<feature type="compositionally biased region" description="Basic and acidic residues" evidence="3">
    <location>
        <begin position="230"/>
        <end position="251"/>
    </location>
</feature>
<evidence type="ECO:0000256" key="2">
    <source>
        <dbReference type="SAM" id="Coils"/>
    </source>
</evidence>
<feature type="compositionally biased region" description="Basic and acidic residues" evidence="3">
    <location>
        <begin position="21"/>
        <end position="32"/>
    </location>
</feature>
<evidence type="ECO:0000256" key="1">
    <source>
        <dbReference type="ARBA" id="ARBA00023054"/>
    </source>
</evidence>
<dbReference type="GO" id="GO:0003779">
    <property type="term" value="F:actin binding"/>
    <property type="evidence" value="ECO:0007669"/>
    <property type="project" value="InterPro"/>
</dbReference>
<feature type="non-terminal residue" evidence="5">
    <location>
        <position position="1402"/>
    </location>
</feature>
<evidence type="ECO:0000259" key="4">
    <source>
        <dbReference type="PROSITE" id="PS51774"/>
    </source>
</evidence>
<dbReference type="EMBL" id="OU466858">
    <property type="protein sequence ID" value="CAH2048334.1"/>
    <property type="molecule type" value="Genomic_DNA"/>
</dbReference>
<dbReference type="Proteomes" id="UP000836841">
    <property type="component" value="Chromosome 2"/>
</dbReference>
<evidence type="ECO:0000256" key="3">
    <source>
        <dbReference type="SAM" id="MobiDB-lite"/>
    </source>
</evidence>
<feature type="compositionally biased region" description="Basic and acidic residues" evidence="3">
    <location>
        <begin position="146"/>
        <end position="156"/>
    </location>
</feature>
<dbReference type="Pfam" id="PF06683">
    <property type="entry name" value="DUF1184"/>
    <property type="match status" value="3"/>
</dbReference>
<feature type="coiled-coil region" evidence="2">
    <location>
        <begin position="487"/>
        <end position="539"/>
    </location>
</feature>
<dbReference type="GO" id="GO:0005200">
    <property type="term" value="F:structural constituent of cytoskeleton"/>
    <property type="evidence" value="ECO:0007669"/>
    <property type="project" value="TreeGrafter"/>
</dbReference>
<dbReference type="Gene3D" id="1.10.287.1490">
    <property type="match status" value="1"/>
</dbReference>
<dbReference type="PROSITE" id="PS51774">
    <property type="entry name" value="NAB"/>
    <property type="match status" value="1"/>
</dbReference>
<dbReference type="InterPro" id="IPR009568">
    <property type="entry name" value="DUF1184"/>
</dbReference>
<evidence type="ECO:0000313" key="5">
    <source>
        <dbReference type="EMBL" id="CAH2048334.1"/>
    </source>
</evidence>
<keyword evidence="6" id="KW-1185">Reference proteome</keyword>
<protein>
    <recommendedName>
        <fullName evidence="4">NAB domain-containing protein</fullName>
    </recommendedName>
</protein>
<feature type="domain" description="NAB" evidence="4">
    <location>
        <begin position="42"/>
        <end position="116"/>
    </location>
</feature>
<dbReference type="PANTHER" id="PTHR47357:SF1">
    <property type="entry name" value="SPINDLE POLE BODY COMPONENT 110"/>
    <property type="match status" value="1"/>
</dbReference>
<feature type="compositionally biased region" description="Basic and acidic residues" evidence="3">
    <location>
        <begin position="1263"/>
        <end position="1275"/>
    </location>
</feature>
<sequence>MPAVKRTRSAGERVMNGKNVIKPEAKGQTEEEMRKLSIRDSLKSFFEPHLHPDNGEMLKVTKTEIDEKVDKILGIVESGDFEEDESKRVVVAELVKEFYKEYESLYSQYEDLTGEIRKKVHGKGDDESSSSSSSDSDSDKKSKRNGRVENDMDSVKKQIEAANLEIADLRRKLATTVEAKEAVESEHQETLKKLEESEEIFGNLRLETEKLATENKELNQRLDVAGETESDLKKERDGLEAELDKKSKDDESALEANNRLQAQKNETEAELEREKQEKAALLNQINDVQKALLEQEAAYNTLSQEHEQINGLFQEREATIKKLTDDYKQAREMLEEYMSKLEETERRMQETGKDVTSKESEIVDLEETMESLRNQVEMKGEEIESLMEKMNDIEVKLRLSSQKLRVTEQVLREKEEEMKSIEAKHLEKQALLEEKIAMTHETYRGLIKEISERVNSTIVTRFQTLSEKLEQTHGSYAETVVEATKMLLKAKKCLTEIKKEKEEMEKKLECKVREEGIEKEKLKETLLGLGEEKREAIRQLCVWIELHRDRCEYLEEVLSKMVAARGQRRSQRAWIWIVGEKVLVKLYQLGWPEMESRSTSGVVRRIRPLAGTFRYYPYTVRKGSGKEEMKEEVVRLGVELSLCVAESILLLSDDIRTMLWFCFRLWRGLISYRKPMLERLLLVIHHVYLRDIKPKNGVYKEGGSSVHWELIRTTWKDLADGVIVLHRLETVLRRKESSFDDRVLSSAVAKYKQQVLKKLQCKLRPSGFGRETIENIWKSLFDEEEATITTEVRSRILGDLFTPILGKPVHCEVVALPVSSPYILGKSFSMKDLEEEVVRLGVELSLYVAQSMFLLCDDIRTMLEFCFKLWRRVVCQSPVSERLLRVIHYVYSEGIKPKKGVCLDCGNSVHWELIKTTWEDFSDGIIILDRLDRVLRSKNRSSHDALLTSAIEKYKQQVLKNLEDKLRCAKAASEASGFVRETIQSTIFDLWKPLFDEEATCKVMMSRMDSDLFTPIFGKPLRSEIVALPVSSPYILGNDFETQELEEEAVRLGVELSLYLAESMFLLCDDVRSMLRFCYWLWRGTKMMAPARNESPAVGRLLRVMQYVYTKYIKPKKGAYQNDGNDSLVRTIRSTGNYFKHAFIALERLFYFLKVGTRCGRGHALFIEGGVKEVEQKLWCVKGVAEANGFARNVMESKFLEMWESLLDREPKESKLTLQAINKGLVKQRSLFRLHICFFELEKKSKDDESALEENNRLQAQKNETEAELEREAGESSKSIVRARSCLQHAEPRTRTEREATIKKLTDDYKQAREMLEEYMSKLEETERRMQETGKDVTSKESEIVDLEETMESLRNQVEMKEGEIESLMEKMNNLEVKLRLSSQKLRITEHKDGFGLLVRFV</sequence>
<feature type="region of interest" description="Disordered" evidence="3">
    <location>
        <begin position="1249"/>
        <end position="1276"/>
    </location>
</feature>
<feature type="region of interest" description="Disordered" evidence="3">
    <location>
        <begin position="1"/>
        <end position="32"/>
    </location>
</feature>
<proteinExistence type="predicted"/>
<organism evidence="5 6">
    <name type="scientific">Thlaspi arvense</name>
    <name type="common">Field penny-cress</name>
    <dbReference type="NCBI Taxonomy" id="13288"/>
    <lineage>
        <taxon>Eukaryota</taxon>
        <taxon>Viridiplantae</taxon>
        <taxon>Streptophyta</taxon>
        <taxon>Embryophyta</taxon>
        <taxon>Tracheophyta</taxon>
        <taxon>Spermatophyta</taxon>
        <taxon>Magnoliopsida</taxon>
        <taxon>eudicotyledons</taxon>
        <taxon>Gunneridae</taxon>
        <taxon>Pentapetalae</taxon>
        <taxon>rosids</taxon>
        <taxon>malvids</taxon>
        <taxon>Brassicales</taxon>
        <taxon>Brassicaceae</taxon>
        <taxon>Thlaspideae</taxon>
        <taxon>Thlaspi</taxon>
    </lineage>
</organism>
<accession>A0AAU9RQH0</accession>
<dbReference type="InterPro" id="IPR011684">
    <property type="entry name" value="NAB"/>
</dbReference>